<dbReference type="Pfam" id="PF08641">
    <property type="entry name" value="Mis14"/>
    <property type="match status" value="1"/>
</dbReference>
<reference evidence="2" key="1">
    <citation type="submission" date="2025-08" db="UniProtKB">
        <authorList>
            <consortium name="Ensembl"/>
        </authorList>
    </citation>
    <scope>IDENTIFICATION</scope>
</reference>
<dbReference type="RefSeq" id="XP_028296458.1">
    <property type="nucleotide sequence ID" value="XM_028440657.1"/>
</dbReference>
<keyword evidence="3" id="KW-1185">Reference proteome</keyword>
<feature type="compositionally biased region" description="Polar residues" evidence="1">
    <location>
        <begin position="208"/>
        <end position="221"/>
    </location>
</feature>
<name>A0A8C5G3T3_GOUWI</name>
<dbReference type="CTD" id="25936"/>
<accession>A0A8C5G3T3</accession>
<dbReference type="GeneID" id="114458276"/>
<evidence type="ECO:0000256" key="1">
    <source>
        <dbReference type="SAM" id="MobiDB-lite"/>
    </source>
</evidence>
<gene>
    <name evidence="2" type="primary">nsl1</name>
</gene>
<feature type="region of interest" description="Disordered" evidence="1">
    <location>
        <begin position="205"/>
        <end position="255"/>
    </location>
</feature>
<evidence type="ECO:0000313" key="2">
    <source>
        <dbReference type="Ensembl" id="ENSGWIP00000012103.1"/>
    </source>
</evidence>
<dbReference type="AlphaFoldDB" id="A0A8C5G3T3"/>
<organism evidence="2 3">
    <name type="scientific">Gouania willdenowi</name>
    <name type="common">Blunt-snouted clingfish</name>
    <name type="synonym">Lepadogaster willdenowi</name>
    <dbReference type="NCBI Taxonomy" id="441366"/>
    <lineage>
        <taxon>Eukaryota</taxon>
        <taxon>Metazoa</taxon>
        <taxon>Chordata</taxon>
        <taxon>Craniata</taxon>
        <taxon>Vertebrata</taxon>
        <taxon>Euteleostomi</taxon>
        <taxon>Actinopterygii</taxon>
        <taxon>Neopterygii</taxon>
        <taxon>Teleostei</taxon>
        <taxon>Neoteleostei</taxon>
        <taxon>Acanthomorphata</taxon>
        <taxon>Ovalentaria</taxon>
        <taxon>Blenniimorphae</taxon>
        <taxon>Blenniiformes</taxon>
        <taxon>Gobiesocoidei</taxon>
        <taxon>Gobiesocidae</taxon>
        <taxon>Gobiesocinae</taxon>
        <taxon>Gouania</taxon>
    </lineage>
</organism>
<dbReference type="GO" id="GO:0000444">
    <property type="term" value="C:MIS12/MIND type complex"/>
    <property type="evidence" value="ECO:0007669"/>
    <property type="project" value="TreeGrafter"/>
</dbReference>
<evidence type="ECO:0008006" key="4">
    <source>
        <dbReference type="Google" id="ProtNLM"/>
    </source>
</evidence>
<proteinExistence type="predicted"/>
<protein>
    <recommendedName>
        <fullName evidence="4">NSL1 component of MIS12 kinetochore complex</fullName>
    </recommendedName>
</protein>
<dbReference type="PANTHER" id="PTHR31749">
    <property type="entry name" value="KINETOCHORE-ASSOCIATED PROTEIN NSL1 HOMOLOG"/>
    <property type="match status" value="1"/>
</dbReference>
<dbReference type="Proteomes" id="UP000694680">
    <property type="component" value="Unassembled WGS sequence"/>
</dbReference>
<dbReference type="InterPro" id="IPR013950">
    <property type="entry name" value="Mis14/Nsl1"/>
</dbReference>
<sequence>MECGEVNAVAGEDVNTEYRVCVSSKKEVIDLINRYKQLLATALHEQPEAPQHALQTLTQELLANFEAGVQINVLVNGLPWDEAPDDEVEEEVIDLESVLDETIVETTRRRSKFPKHILPHVVHALKAQRKILGLYEKVVKPEAVTKDADQDAMMDELSAAAPGVVRETIRVIKSIFAVQKQAEGLRQVLNMRPSSASLEVHREVFGPSDQSEAPPSDQSEAPSAAGLKRAMEASSDGYVPRAKKTECMMGKQPLD</sequence>
<dbReference type="PANTHER" id="PTHR31749:SF3">
    <property type="entry name" value="KINETOCHORE-ASSOCIATED PROTEIN NSL1 HOMOLOG"/>
    <property type="match status" value="1"/>
</dbReference>
<reference evidence="2" key="2">
    <citation type="submission" date="2025-09" db="UniProtKB">
        <authorList>
            <consortium name="Ensembl"/>
        </authorList>
    </citation>
    <scope>IDENTIFICATION</scope>
</reference>
<dbReference type="Ensembl" id="ENSGWIT00000013508.1">
    <property type="protein sequence ID" value="ENSGWIP00000012103.1"/>
    <property type="gene ID" value="ENSGWIG00000007055.1"/>
</dbReference>
<evidence type="ECO:0000313" key="3">
    <source>
        <dbReference type="Proteomes" id="UP000694680"/>
    </source>
</evidence>
<dbReference type="OrthoDB" id="5973266at2759"/>
<dbReference type="GO" id="GO:0000070">
    <property type="term" value="P:mitotic sister chromatid segregation"/>
    <property type="evidence" value="ECO:0007669"/>
    <property type="project" value="InterPro"/>
</dbReference>